<keyword evidence="3" id="KW-1185">Reference proteome</keyword>
<dbReference type="InterPro" id="IPR031815">
    <property type="entry name" value="DUF5074"/>
</dbReference>
<feature type="signal peptide" evidence="1">
    <location>
        <begin position="1"/>
        <end position="22"/>
    </location>
</feature>
<proteinExistence type="predicted"/>
<evidence type="ECO:0000313" key="2">
    <source>
        <dbReference type="EMBL" id="MBT1700553.1"/>
    </source>
</evidence>
<reference evidence="2 3" key="1">
    <citation type="submission" date="2021-05" db="EMBL/GenBank/DDBJ databases">
        <title>A Polyphasic approach of four new species of the genus Ohtaekwangia: Ohtaekwangia histidinii sp. nov., Ohtaekwangia cretensis sp. nov., Ohtaekwangia indiensis sp. nov., Ohtaekwangia reichenbachii sp. nov. from diverse environment.</title>
        <authorList>
            <person name="Octaviana S."/>
        </authorList>
    </citation>
    <scope>NUCLEOTIDE SEQUENCE [LARGE SCALE GENOMIC DNA]</scope>
    <source>
        <strain evidence="2 3">PWU4</strain>
    </source>
</reference>
<dbReference type="PANTHER" id="PTHR47197:SF3">
    <property type="entry name" value="DIHYDRO-HEME D1 DEHYDROGENASE"/>
    <property type="match status" value="1"/>
</dbReference>
<dbReference type="AlphaFoldDB" id="A0AAP2GQW2"/>
<organism evidence="2 3">
    <name type="scientific">Chryseosolibacter histidini</name>
    <dbReference type="NCBI Taxonomy" id="2782349"/>
    <lineage>
        <taxon>Bacteria</taxon>
        <taxon>Pseudomonadati</taxon>
        <taxon>Bacteroidota</taxon>
        <taxon>Cytophagia</taxon>
        <taxon>Cytophagales</taxon>
        <taxon>Chryseotaleaceae</taxon>
        <taxon>Chryseosolibacter</taxon>
    </lineage>
</organism>
<evidence type="ECO:0008006" key="4">
    <source>
        <dbReference type="Google" id="ProtNLM"/>
    </source>
</evidence>
<evidence type="ECO:0000256" key="1">
    <source>
        <dbReference type="SAM" id="SignalP"/>
    </source>
</evidence>
<dbReference type="EMBL" id="JAHESF010000043">
    <property type="protein sequence ID" value="MBT1700553.1"/>
    <property type="molecule type" value="Genomic_DNA"/>
</dbReference>
<feature type="chain" id="PRO_5042835461" description="YncE family protein" evidence="1">
    <location>
        <begin position="23"/>
        <end position="351"/>
    </location>
</feature>
<comment type="caution">
    <text evidence="2">The sequence shown here is derived from an EMBL/GenBank/DDBJ whole genome shotgun (WGS) entry which is preliminary data.</text>
</comment>
<protein>
    <recommendedName>
        <fullName evidence="4">YncE family protein</fullName>
    </recommendedName>
</protein>
<gene>
    <name evidence="2" type="ORF">KK083_26935</name>
</gene>
<sequence length="351" mass="37392">MKNTRFFLFALLAAMSFTIASCDDEDNAPKGAYEDGVFVVNEGNFLHADGSVTFINRSSGEVSNDLFGAVNAGRILGDVVQSMTVKGDMAYVVVNNSNKVEVVDANTFEASYTLSDLKLPRYFITVGNKGYVTEWVSFVDKGRVSVVDLDSHTVTGTIVTDYGAEGIAEANGKLFVSNNFTNTVSVINPATLQVVQTLEVGDSPGVFVKDSQNKLWVICGGGSDANYNPLNNGRLVQIDAATNTVSKTIELNTNVSDNLAINKAGNQLFYYKGKSVYRVNTADTAAPSAPLLTESAAVSFYGIGIDPETDILYVADSKAFQGNGTVFTYSTTGSAKGTFTAGIGPNNFVFK</sequence>
<dbReference type="InterPro" id="IPR051200">
    <property type="entry name" value="Host-pathogen_enzymatic-act"/>
</dbReference>
<accession>A0AAP2GQW2</accession>
<dbReference type="Gene3D" id="2.130.10.10">
    <property type="entry name" value="YVTN repeat-like/Quinoprotein amine dehydrogenase"/>
    <property type="match status" value="1"/>
</dbReference>
<dbReference type="PANTHER" id="PTHR47197">
    <property type="entry name" value="PROTEIN NIRF"/>
    <property type="match status" value="1"/>
</dbReference>
<evidence type="ECO:0000313" key="3">
    <source>
        <dbReference type="Proteomes" id="UP001319200"/>
    </source>
</evidence>
<dbReference type="InterPro" id="IPR011048">
    <property type="entry name" value="Haem_d1_sf"/>
</dbReference>
<dbReference type="Proteomes" id="UP001319200">
    <property type="component" value="Unassembled WGS sequence"/>
</dbReference>
<dbReference type="NCBIfam" id="TIGR02276">
    <property type="entry name" value="beta_rpt_yvtn"/>
    <property type="match status" value="1"/>
</dbReference>
<dbReference type="InterPro" id="IPR015943">
    <property type="entry name" value="WD40/YVTN_repeat-like_dom_sf"/>
</dbReference>
<dbReference type="PROSITE" id="PS51257">
    <property type="entry name" value="PROKAR_LIPOPROTEIN"/>
    <property type="match status" value="1"/>
</dbReference>
<dbReference type="RefSeq" id="WP_254169242.1">
    <property type="nucleotide sequence ID" value="NZ_JAHESF010000043.1"/>
</dbReference>
<keyword evidence="1" id="KW-0732">Signal</keyword>
<name>A0AAP2GQW2_9BACT</name>
<dbReference type="InterPro" id="IPR011964">
    <property type="entry name" value="YVTN_b-propeller_repeat"/>
</dbReference>
<dbReference type="Pfam" id="PF16819">
    <property type="entry name" value="DUF5074"/>
    <property type="match status" value="1"/>
</dbReference>
<dbReference type="SUPFAM" id="SSF51004">
    <property type="entry name" value="C-terminal (heme d1) domain of cytochrome cd1-nitrite reductase"/>
    <property type="match status" value="1"/>
</dbReference>